<protein>
    <submittedName>
        <fullName evidence="2">Parallel beta helix pectate lyase-like protein</fullName>
    </submittedName>
</protein>
<keyword evidence="2" id="KW-0456">Lyase</keyword>
<dbReference type="Gene3D" id="2.160.20.10">
    <property type="entry name" value="Single-stranded right-handed beta-helix, Pectin lyase-like"/>
    <property type="match status" value="3"/>
</dbReference>
<dbReference type="InterPro" id="IPR011050">
    <property type="entry name" value="Pectin_lyase_fold/virulence"/>
</dbReference>
<reference evidence="2 3" key="1">
    <citation type="submission" date="2018-07" db="EMBL/GenBank/DDBJ databases">
        <title>Genomic Encyclopedia of Type Strains, Phase III (KMG-III): the genomes of soil and plant-associated and newly described type strains.</title>
        <authorList>
            <person name="Whitman W."/>
        </authorList>
    </citation>
    <scope>NUCLEOTIDE SEQUENCE [LARGE SCALE GENOMIC DNA]</scope>
    <source>
        <strain evidence="2 3">CECT 7287</strain>
    </source>
</reference>
<dbReference type="Pfam" id="PF13229">
    <property type="entry name" value="Beta_helix"/>
    <property type="match status" value="1"/>
</dbReference>
<dbReference type="SUPFAM" id="SSF51126">
    <property type="entry name" value="Pectin lyase-like"/>
    <property type="match status" value="1"/>
</dbReference>
<dbReference type="GO" id="GO:0016829">
    <property type="term" value="F:lyase activity"/>
    <property type="evidence" value="ECO:0007669"/>
    <property type="project" value="UniProtKB-KW"/>
</dbReference>
<comment type="caution">
    <text evidence="2">The sequence shown here is derived from an EMBL/GenBank/DDBJ whole genome shotgun (WGS) entry which is preliminary data.</text>
</comment>
<feature type="domain" description="Right handed beta helix" evidence="1">
    <location>
        <begin position="474"/>
        <end position="620"/>
    </location>
</feature>
<dbReference type="AlphaFoldDB" id="A0A3D9KG33"/>
<dbReference type="Proteomes" id="UP000256977">
    <property type="component" value="Unassembled WGS sequence"/>
</dbReference>
<dbReference type="InterPro" id="IPR006626">
    <property type="entry name" value="PbH1"/>
</dbReference>
<evidence type="ECO:0000259" key="1">
    <source>
        <dbReference type="Pfam" id="PF13229"/>
    </source>
</evidence>
<organism evidence="2 3">
    <name type="scientific">Cohnella phaseoli</name>
    <dbReference type="NCBI Taxonomy" id="456490"/>
    <lineage>
        <taxon>Bacteria</taxon>
        <taxon>Bacillati</taxon>
        <taxon>Bacillota</taxon>
        <taxon>Bacilli</taxon>
        <taxon>Bacillales</taxon>
        <taxon>Paenibacillaceae</taxon>
        <taxon>Cohnella</taxon>
    </lineage>
</organism>
<proteinExistence type="predicted"/>
<sequence length="623" mass="69833">MRQVKHFAIERPSAQLALKVNVCDFGAIADRGACNGEPFRKAIEFCRQCGASHLVIPQGTYYFHNDPQTGAYLDLDGFEDFTIEGNGSELLFGRPKSYLRIRNGRRIHITDLILDWNWDVAPLSSVGVVTALDSRGAWFEMSFPSYENIPEQWPIRIVGPFDPLRYTPGSQGGIEFRPYRKELPPTKENGETDARMETMVRELSNVILGMEKVGSSTMRFYAMDPAWTAKRLKTGQVYHLRHYEYDTVALMLEDSRHTTINDVTLYSCPGSGIVGNGNLSHLHVLNSKITVRPGTDRAISTTADCFHIRNSQGFIIIENCDFGYAGDDCINIHDNTSMGVQRINDNSLIAFRVSKDSVLFETGDTVELRHPDLSPMGFQSELMAVCYDESLRNCELTFKDRLPEGLVEDTILFNTRFATRHFIIRNNRFANNRARGLLIHGSDGIVEHNVFDNIQGAAIQIETGCEVRWSEGTGVRNVTIRNNQFRNCDLNAWQMAVLYMGVYLPGGRTAYPIFENIRIEGNTFVNCPRMAMFLSSCRNVQVVGNAIVNANQIPLDSPTYGSSQQEKPVYGEQYSGTIYLLHASGVEISGNKCLSTIAGQECGIAWDPATTRNITIRDNVGFN</sequence>
<dbReference type="InterPro" id="IPR012334">
    <property type="entry name" value="Pectin_lyas_fold"/>
</dbReference>
<evidence type="ECO:0000313" key="3">
    <source>
        <dbReference type="Proteomes" id="UP000256977"/>
    </source>
</evidence>
<dbReference type="InterPro" id="IPR039448">
    <property type="entry name" value="Beta_helix"/>
</dbReference>
<dbReference type="EMBL" id="QRDZ01000005">
    <property type="protein sequence ID" value="RED85101.1"/>
    <property type="molecule type" value="Genomic_DNA"/>
</dbReference>
<name>A0A3D9KG33_9BACL</name>
<keyword evidence="3" id="KW-1185">Reference proteome</keyword>
<gene>
    <name evidence="2" type="ORF">DFP98_105106</name>
</gene>
<evidence type="ECO:0000313" key="2">
    <source>
        <dbReference type="EMBL" id="RED85101.1"/>
    </source>
</evidence>
<accession>A0A3D9KG33</accession>
<dbReference type="SMART" id="SM00710">
    <property type="entry name" value="PbH1"/>
    <property type="match status" value="7"/>
</dbReference>